<dbReference type="InterPro" id="IPR020845">
    <property type="entry name" value="AMP-binding_CS"/>
</dbReference>
<reference evidence="5 6" key="1">
    <citation type="submission" date="2020-02" db="EMBL/GenBank/DDBJ databases">
        <title>Out from the shadows clarifying the taxonomy of the family Cryomorphaceae and related taxa by utilizing the GTDB taxonomic framework.</title>
        <authorList>
            <person name="Bowman J.P."/>
        </authorList>
    </citation>
    <scope>NUCLEOTIDE SEQUENCE [LARGE SCALE GENOMIC DNA]</scope>
    <source>
        <strain evidence="5 6">QSSC 1-22</strain>
    </source>
</reference>
<evidence type="ECO:0000313" key="5">
    <source>
        <dbReference type="EMBL" id="NEN23330.1"/>
    </source>
</evidence>
<dbReference type="Gene3D" id="3.30.300.30">
    <property type="match status" value="1"/>
</dbReference>
<protein>
    <submittedName>
        <fullName evidence="5">Long-chain fatty acid--CoA ligase</fullName>
    </submittedName>
</protein>
<dbReference type="FunFam" id="3.30.300.30:FF:000008">
    <property type="entry name" value="2,3-dihydroxybenzoate-AMP ligase"/>
    <property type="match status" value="1"/>
</dbReference>
<dbReference type="GO" id="GO:0031956">
    <property type="term" value="F:medium-chain fatty acid-CoA ligase activity"/>
    <property type="evidence" value="ECO:0007669"/>
    <property type="project" value="TreeGrafter"/>
</dbReference>
<dbReference type="SUPFAM" id="SSF56801">
    <property type="entry name" value="Acetyl-CoA synthetase-like"/>
    <property type="match status" value="1"/>
</dbReference>
<dbReference type="InterPro" id="IPR045851">
    <property type="entry name" value="AMP-bd_C_sf"/>
</dbReference>
<evidence type="ECO:0000313" key="6">
    <source>
        <dbReference type="Proteomes" id="UP000486602"/>
    </source>
</evidence>
<proteinExistence type="inferred from homology"/>
<comment type="similarity">
    <text evidence="1">Belongs to the ATP-dependent AMP-binding enzyme family.</text>
</comment>
<dbReference type="Gene3D" id="3.40.50.12780">
    <property type="entry name" value="N-terminal domain of ligase-like"/>
    <property type="match status" value="1"/>
</dbReference>
<dbReference type="Pfam" id="PF00501">
    <property type="entry name" value="AMP-binding"/>
    <property type="match status" value="1"/>
</dbReference>
<feature type="domain" description="AMP-binding enzyme C-terminal" evidence="4">
    <location>
        <begin position="402"/>
        <end position="477"/>
    </location>
</feature>
<evidence type="ECO:0000256" key="2">
    <source>
        <dbReference type="ARBA" id="ARBA00022598"/>
    </source>
</evidence>
<evidence type="ECO:0000256" key="1">
    <source>
        <dbReference type="ARBA" id="ARBA00006432"/>
    </source>
</evidence>
<dbReference type="Pfam" id="PF13193">
    <property type="entry name" value="AMP-binding_C"/>
    <property type="match status" value="1"/>
</dbReference>
<sequence length="499" mass="55961">MMAFDWIGKWAEYSPEKVAIRDVKLAIDFTYKALNELAQDIAFNLHKNFGLVKGDRIAILSAFNAEFIALFSAAQKAGYILVPINTHLTAHEVAYQIENSQAKLIIFEDAFAGKLKDLKPPKINWNEISGSSKETYSNSISEDDPIFILYTSGTTGRPKGCIYTHKMLFWNSINTELRLDITSNDITLNCMPSFHTGGWNVLITPFLHHGGTIWLLNEFEPHLVLECLEKSKSTLFMAVPTMLKIMSDSNAFAEADLTAIRYFIVGGEALPIPEIETWDKKGILIRQGFGLTEVGPNVTSLHQSDTTRKRGSIGFFNFYITGKVVNEAGQECKPEEVGELLISGPNVSPGYWNNPEETTKAFADDYFKTGDLVKRDSEGYIYVVGRKKEMYISGGENVYPREVEKVLQTNPAISEAVVVGVPHEKWGETGAAFVIKKPGSEITEEEVLNYCKEYLAKFKLPKHIVFLDEFPKNATGKIDKKEIKSKLNQTIKTSNHENK</sequence>
<dbReference type="PANTHER" id="PTHR43201">
    <property type="entry name" value="ACYL-COA SYNTHETASE"/>
    <property type="match status" value="1"/>
</dbReference>
<dbReference type="GO" id="GO:0006631">
    <property type="term" value="P:fatty acid metabolic process"/>
    <property type="evidence" value="ECO:0007669"/>
    <property type="project" value="TreeGrafter"/>
</dbReference>
<accession>A0A7K3WNV1</accession>
<dbReference type="InterPro" id="IPR042099">
    <property type="entry name" value="ANL_N_sf"/>
</dbReference>
<evidence type="ECO:0000259" key="3">
    <source>
        <dbReference type="Pfam" id="PF00501"/>
    </source>
</evidence>
<dbReference type="RefSeq" id="WP_163284454.1">
    <property type="nucleotide sequence ID" value="NZ_JAAGVY010000010.1"/>
</dbReference>
<feature type="domain" description="AMP-dependent synthetase/ligase" evidence="3">
    <location>
        <begin position="9"/>
        <end position="352"/>
    </location>
</feature>
<dbReference type="PANTHER" id="PTHR43201:SF5">
    <property type="entry name" value="MEDIUM-CHAIN ACYL-COA LIGASE ACSF2, MITOCHONDRIAL"/>
    <property type="match status" value="1"/>
</dbReference>
<name>A0A7K3WNV1_9FLAO</name>
<comment type="caution">
    <text evidence="5">The sequence shown here is derived from an EMBL/GenBank/DDBJ whole genome shotgun (WGS) entry which is preliminary data.</text>
</comment>
<dbReference type="InterPro" id="IPR000873">
    <property type="entry name" value="AMP-dep_synth/lig_dom"/>
</dbReference>
<dbReference type="EMBL" id="JAAGVY010000010">
    <property type="protein sequence ID" value="NEN23330.1"/>
    <property type="molecule type" value="Genomic_DNA"/>
</dbReference>
<dbReference type="InterPro" id="IPR025110">
    <property type="entry name" value="AMP-bd_C"/>
</dbReference>
<dbReference type="Proteomes" id="UP000486602">
    <property type="component" value="Unassembled WGS sequence"/>
</dbReference>
<dbReference type="AlphaFoldDB" id="A0A7K3WNV1"/>
<organism evidence="5 6">
    <name type="scientific">Cryomorpha ignava</name>
    <dbReference type="NCBI Taxonomy" id="101383"/>
    <lineage>
        <taxon>Bacteria</taxon>
        <taxon>Pseudomonadati</taxon>
        <taxon>Bacteroidota</taxon>
        <taxon>Flavobacteriia</taxon>
        <taxon>Flavobacteriales</taxon>
        <taxon>Cryomorphaceae</taxon>
        <taxon>Cryomorpha</taxon>
    </lineage>
</organism>
<keyword evidence="2 5" id="KW-0436">Ligase</keyword>
<gene>
    <name evidence="5" type="ORF">G3O08_07440</name>
</gene>
<dbReference type="PROSITE" id="PS00455">
    <property type="entry name" value="AMP_BINDING"/>
    <property type="match status" value="1"/>
</dbReference>
<evidence type="ECO:0000259" key="4">
    <source>
        <dbReference type="Pfam" id="PF13193"/>
    </source>
</evidence>
<keyword evidence="6" id="KW-1185">Reference proteome</keyword>